<dbReference type="RefSeq" id="WP_168609878.1">
    <property type="nucleotide sequence ID" value="NZ_JAAZQD010000006.1"/>
</dbReference>
<proteinExistence type="predicted"/>
<dbReference type="PROSITE" id="PS51257">
    <property type="entry name" value="PROKAR_LIPOPROTEIN"/>
    <property type="match status" value="1"/>
</dbReference>
<evidence type="ECO:0000256" key="4">
    <source>
        <dbReference type="ARBA" id="ARBA00023139"/>
    </source>
</evidence>
<gene>
    <name evidence="8" type="ORF">HF690_13945</name>
</gene>
<evidence type="ECO:0000313" key="8">
    <source>
        <dbReference type="EMBL" id="NKZ40056.1"/>
    </source>
</evidence>
<dbReference type="Proteomes" id="UP000541636">
    <property type="component" value="Unassembled WGS sequence"/>
</dbReference>
<evidence type="ECO:0000256" key="3">
    <source>
        <dbReference type="ARBA" id="ARBA00023136"/>
    </source>
</evidence>
<dbReference type="NCBIfam" id="NF047847">
    <property type="entry name" value="SS_mature_LptM"/>
    <property type="match status" value="1"/>
</dbReference>
<dbReference type="EMBL" id="JAAZQD010000006">
    <property type="protein sequence ID" value="NKZ40056.1"/>
    <property type="molecule type" value="Genomic_DNA"/>
</dbReference>
<evidence type="ECO:0000256" key="5">
    <source>
        <dbReference type="ARBA" id="ARBA00023237"/>
    </source>
</evidence>
<keyword evidence="2" id="KW-0732">Signal</keyword>
<dbReference type="InterPro" id="IPR032831">
    <property type="entry name" value="LptM_cons"/>
</dbReference>
<dbReference type="GO" id="GO:0009279">
    <property type="term" value="C:cell outer membrane"/>
    <property type="evidence" value="ECO:0007669"/>
    <property type="project" value="UniProtKB-SubCell"/>
</dbReference>
<keyword evidence="9" id="KW-1185">Reference proteome</keyword>
<name>A0A846ZPW6_9GAMM</name>
<comment type="subcellular location">
    <subcellularLocation>
        <location evidence="1">Cell outer membrane</location>
        <topology evidence="1">Lipid-anchor</topology>
    </subcellularLocation>
</comment>
<keyword evidence="6" id="KW-0449">Lipoprotein</keyword>
<keyword evidence="4" id="KW-0564">Palmitate</keyword>
<reference evidence="8 9" key="1">
    <citation type="journal article" date="2017" name="Int. J. Syst. Evol. Microbiol.">
        <title>Oleiagrimonas citrea sp. nov., a marine bacterium isolated from tidal flat sediment and emended description of the genus Oleiagrimonas Fang et al. 2015 and Oleiagrimonas soli.</title>
        <authorList>
            <person name="Yang S.H."/>
            <person name="Seo H.S."/>
            <person name="Seong C.N."/>
            <person name="Kwon K.K."/>
        </authorList>
    </citation>
    <scope>NUCLEOTIDE SEQUENCE [LARGE SCALE GENOMIC DNA]</scope>
    <source>
        <strain evidence="8 9">MEBiC09124</strain>
    </source>
</reference>
<protein>
    <recommendedName>
        <fullName evidence="10">Sugar transporter</fullName>
    </recommendedName>
</protein>
<evidence type="ECO:0000313" key="9">
    <source>
        <dbReference type="Proteomes" id="UP000541636"/>
    </source>
</evidence>
<keyword evidence="3" id="KW-0472">Membrane</keyword>
<dbReference type="Pfam" id="PF13627">
    <property type="entry name" value="LptM_cons"/>
    <property type="match status" value="1"/>
</dbReference>
<accession>A0A846ZPW6</accession>
<comment type="caution">
    <text evidence="8">The sequence shown here is derived from an EMBL/GenBank/DDBJ whole genome shotgun (WGS) entry which is preliminary data.</text>
</comment>
<evidence type="ECO:0000256" key="2">
    <source>
        <dbReference type="ARBA" id="ARBA00022729"/>
    </source>
</evidence>
<evidence type="ECO:0000256" key="7">
    <source>
        <dbReference type="SAM" id="MobiDB-lite"/>
    </source>
</evidence>
<feature type="region of interest" description="Disordered" evidence="7">
    <location>
        <begin position="46"/>
        <end position="66"/>
    </location>
</feature>
<dbReference type="AlphaFoldDB" id="A0A846ZPW6"/>
<keyword evidence="5" id="KW-0998">Cell outer membrane</keyword>
<evidence type="ECO:0000256" key="6">
    <source>
        <dbReference type="ARBA" id="ARBA00023288"/>
    </source>
</evidence>
<evidence type="ECO:0000256" key="1">
    <source>
        <dbReference type="ARBA" id="ARBA00004459"/>
    </source>
</evidence>
<organism evidence="8 9">
    <name type="scientific">Oleiagrimonas citrea</name>
    <dbReference type="NCBI Taxonomy" id="1665687"/>
    <lineage>
        <taxon>Bacteria</taxon>
        <taxon>Pseudomonadati</taxon>
        <taxon>Pseudomonadota</taxon>
        <taxon>Gammaproteobacteria</taxon>
        <taxon>Lysobacterales</taxon>
        <taxon>Rhodanobacteraceae</taxon>
        <taxon>Oleiagrimonas</taxon>
    </lineage>
</organism>
<evidence type="ECO:0008006" key="10">
    <source>
        <dbReference type="Google" id="ProtNLM"/>
    </source>
</evidence>
<sequence>MRSLLFMLAAGTLCLLSACGNKGPLYRPHPPAAAVAPTAAATSVAPAAPASAAQPASAASTATDDD</sequence>